<dbReference type="Proteomes" id="UP000308652">
    <property type="component" value="Unassembled WGS sequence"/>
</dbReference>
<dbReference type="OrthoDB" id="3365698at2759"/>
<feature type="transmembrane region" description="Helical" evidence="1">
    <location>
        <begin position="132"/>
        <end position="153"/>
    </location>
</feature>
<keyword evidence="1" id="KW-0472">Membrane</keyword>
<keyword evidence="1" id="KW-1133">Transmembrane helix</keyword>
<dbReference type="EMBL" id="ML213641">
    <property type="protein sequence ID" value="TFK33833.1"/>
    <property type="molecule type" value="Genomic_DNA"/>
</dbReference>
<evidence type="ECO:0000256" key="1">
    <source>
        <dbReference type="SAM" id="Phobius"/>
    </source>
</evidence>
<keyword evidence="1" id="KW-0812">Transmembrane</keyword>
<sequence>MSIVNLHPTGEQAPLFIIDNSCTAKLLKMDTPLRFPVTEEEVPLPPASSPFEEFLKSNDPPSQQDPILISDLIAQAACDLTRIDNMIKVQEILNTRRWEYVNFINNHRKLFSPLRRFPDELLTEIFTHYANYLMPIGAYAALYLLPWHLLIVCKRWREVAMSSPAH</sequence>
<accession>A0A5C3LNH7</accession>
<evidence type="ECO:0000313" key="3">
    <source>
        <dbReference type="Proteomes" id="UP000308652"/>
    </source>
</evidence>
<organism evidence="2 3">
    <name type="scientific">Crucibulum laeve</name>
    <dbReference type="NCBI Taxonomy" id="68775"/>
    <lineage>
        <taxon>Eukaryota</taxon>
        <taxon>Fungi</taxon>
        <taxon>Dikarya</taxon>
        <taxon>Basidiomycota</taxon>
        <taxon>Agaricomycotina</taxon>
        <taxon>Agaricomycetes</taxon>
        <taxon>Agaricomycetidae</taxon>
        <taxon>Agaricales</taxon>
        <taxon>Agaricineae</taxon>
        <taxon>Nidulariaceae</taxon>
        <taxon>Crucibulum</taxon>
    </lineage>
</organism>
<gene>
    <name evidence="2" type="ORF">BDQ12DRAFT_727460</name>
</gene>
<evidence type="ECO:0000313" key="2">
    <source>
        <dbReference type="EMBL" id="TFK33833.1"/>
    </source>
</evidence>
<evidence type="ECO:0008006" key="4">
    <source>
        <dbReference type="Google" id="ProtNLM"/>
    </source>
</evidence>
<proteinExistence type="predicted"/>
<reference evidence="2 3" key="1">
    <citation type="journal article" date="2019" name="Nat. Ecol. Evol.">
        <title>Megaphylogeny resolves global patterns of mushroom evolution.</title>
        <authorList>
            <person name="Varga T."/>
            <person name="Krizsan K."/>
            <person name="Foldi C."/>
            <person name="Dima B."/>
            <person name="Sanchez-Garcia M."/>
            <person name="Sanchez-Ramirez S."/>
            <person name="Szollosi G.J."/>
            <person name="Szarkandi J.G."/>
            <person name="Papp V."/>
            <person name="Albert L."/>
            <person name="Andreopoulos W."/>
            <person name="Angelini C."/>
            <person name="Antonin V."/>
            <person name="Barry K.W."/>
            <person name="Bougher N.L."/>
            <person name="Buchanan P."/>
            <person name="Buyck B."/>
            <person name="Bense V."/>
            <person name="Catcheside P."/>
            <person name="Chovatia M."/>
            <person name="Cooper J."/>
            <person name="Damon W."/>
            <person name="Desjardin D."/>
            <person name="Finy P."/>
            <person name="Geml J."/>
            <person name="Haridas S."/>
            <person name="Hughes K."/>
            <person name="Justo A."/>
            <person name="Karasinski D."/>
            <person name="Kautmanova I."/>
            <person name="Kiss B."/>
            <person name="Kocsube S."/>
            <person name="Kotiranta H."/>
            <person name="LaButti K.M."/>
            <person name="Lechner B.E."/>
            <person name="Liimatainen K."/>
            <person name="Lipzen A."/>
            <person name="Lukacs Z."/>
            <person name="Mihaltcheva S."/>
            <person name="Morgado L.N."/>
            <person name="Niskanen T."/>
            <person name="Noordeloos M.E."/>
            <person name="Ohm R.A."/>
            <person name="Ortiz-Santana B."/>
            <person name="Ovrebo C."/>
            <person name="Racz N."/>
            <person name="Riley R."/>
            <person name="Savchenko A."/>
            <person name="Shiryaev A."/>
            <person name="Soop K."/>
            <person name="Spirin V."/>
            <person name="Szebenyi C."/>
            <person name="Tomsovsky M."/>
            <person name="Tulloss R.E."/>
            <person name="Uehling J."/>
            <person name="Grigoriev I.V."/>
            <person name="Vagvolgyi C."/>
            <person name="Papp T."/>
            <person name="Martin F.M."/>
            <person name="Miettinen O."/>
            <person name="Hibbett D.S."/>
            <person name="Nagy L.G."/>
        </authorList>
    </citation>
    <scope>NUCLEOTIDE SEQUENCE [LARGE SCALE GENOMIC DNA]</scope>
    <source>
        <strain evidence="2 3">CBS 166.37</strain>
    </source>
</reference>
<name>A0A5C3LNH7_9AGAR</name>
<dbReference type="AlphaFoldDB" id="A0A5C3LNH7"/>
<protein>
    <recommendedName>
        <fullName evidence="4">F-box domain-containing protein</fullName>
    </recommendedName>
</protein>
<keyword evidence="3" id="KW-1185">Reference proteome</keyword>